<dbReference type="Gene3D" id="1.10.10.60">
    <property type="entry name" value="Homeodomain-like"/>
    <property type="match status" value="1"/>
</dbReference>
<dbReference type="InterPro" id="IPR018060">
    <property type="entry name" value="HTH_AraC"/>
</dbReference>
<name>A0A9W5EZJ4_9HYPH</name>
<dbReference type="PROSITE" id="PS01124">
    <property type="entry name" value="HTH_ARAC_FAMILY_2"/>
    <property type="match status" value="1"/>
</dbReference>
<dbReference type="InterPro" id="IPR009057">
    <property type="entry name" value="Homeodomain-like_sf"/>
</dbReference>
<dbReference type="GO" id="GO:0043565">
    <property type="term" value="F:sequence-specific DNA binding"/>
    <property type="evidence" value="ECO:0007669"/>
    <property type="project" value="InterPro"/>
</dbReference>
<keyword evidence="1" id="KW-0805">Transcription regulation</keyword>
<feature type="domain" description="HTH araC/xylS-type" evidence="3">
    <location>
        <begin position="1"/>
        <end position="50"/>
    </location>
</feature>
<sequence length="52" mass="6174">MRVNLARDILANSRLDMETIAERAGFASARHLRRVWQQHNRYPPSHYRGFHA</sequence>
<dbReference type="AlphaFoldDB" id="A0A9W5EZJ4"/>
<accession>A0A9W5EZJ4</accession>
<keyword evidence="2" id="KW-0804">Transcription</keyword>
<evidence type="ECO:0000313" key="4">
    <source>
        <dbReference type="EMBL" id="CUW91680.1"/>
    </source>
</evidence>
<organism evidence="4 5">
    <name type="scientific">Agrobacterium genomosp. 2 str. CFBP 5494</name>
    <dbReference type="NCBI Taxonomy" id="1183436"/>
    <lineage>
        <taxon>Bacteria</taxon>
        <taxon>Pseudomonadati</taxon>
        <taxon>Pseudomonadota</taxon>
        <taxon>Alphaproteobacteria</taxon>
        <taxon>Hyphomicrobiales</taxon>
        <taxon>Rhizobiaceae</taxon>
        <taxon>Rhizobium/Agrobacterium group</taxon>
        <taxon>Agrobacterium</taxon>
        <taxon>Agrobacterium tumefaciens complex</taxon>
    </lineage>
</organism>
<comment type="caution">
    <text evidence="4">The sequence shown here is derived from an EMBL/GenBank/DDBJ whole genome shotgun (WGS) entry which is preliminary data.</text>
</comment>
<proteinExistence type="predicted"/>
<dbReference type="Proteomes" id="UP000191933">
    <property type="component" value="Unassembled WGS sequence"/>
</dbReference>
<dbReference type="GO" id="GO:0003700">
    <property type="term" value="F:DNA-binding transcription factor activity"/>
    <property type="evidence" value="ECO:0007669"/>
    <property type="project" value="InterPro"/>
</dbReference>
<keyword evidence="5" id="KW-1185">Reference proteome</keyword>
<dbReference type="Pfam" id="PF12833">
    <property type="entry name" value="HTH_18"/>
    <property type="match status" value="1"/>
</dbReference>
<dbReference type="EMBL" id="FBVY01000014">
    <property type="protein sequence ID" value="CUW91680.1"/>
    <property type="molecule type" value="Genomic_DNA"/>
</dbReference>
<protein>
    <recommendedName>
        <fullName evidence="3">HTH araC/xylS-type domain-containing protein</fullName>
    </recommendedName>
</protein>
<dbReference type="SUPFAM" id="SSF46689">
    <property type="entry name" value="Homeodomain-like"/>
    <property type="match status" value="1"/>
</dbReference>
<gene>
    <name evidence="4" type="ORF">AGR2A_Cc30060</name>
</gene>
<evidence type="ECO:0000256" key="2">
    <source>
        <dbReference type="ARBA" id="ARBA00023163"/>
    </source>
</evidence>
<reference evidence="4 5" key="1">
    <citation type="submission" date="2016-01" db="EMBL/GenBank/DDBJ databases">
        <authorList>
            <person name="Regsiter A."/>
            <person name="william w."/>
        </authorList>
    </citation>
    <scope>NUCLEOTIDE SEQUENCE [LARGE SCALE GENOMIC DNA]</scope>
    <source>
        <strain evidence="4 5">CFBP 5494</strain>
    </source>
</reference>
<evidence type="ECO:0000313" key="5">
    <source>
        <dbReference type="Proteomes" id="UP000191933"/>
    </source>
</evidence>
<evidence type="ECO:0000256" key="1">
    <source>
        <dbReference type="ARBA" id="ARBA00023015"/>
    </source>
</evidence>
<evidence type="ECO:0000259" key="3">
    <source>
        <dbReference type="PROSITE" id="PS01124"/>
    </source>
</evidence>